<dbReference type="PANTHER" id="PTHR37820:SF1">
    <property type="entry name" value="CELL DIVISION PROTEIN FTSQ"/>
    <property type="match status" value="1"/>
</dbReference>
<dbReference type="PANTHER" id="PTHR37820">
    <property type="entry name" value="CELL DIVISION PROTEIN DIVIB"/>
    <property type="match status" value="1"/>
</dbReference>
<sequence>MRMAKKKLKRSKKATSAEDPASALTPWEAYQQQQQQSQKKQKARSKPTIEHKLPRLRELRHKHLVRRLALLLTVLVMILVVAGYFVSPLSQINLISVSSNQQSPLSEQTVIDASGIQTKDSVVDVLLHRHSIAKKMTTREPKIKSATISIRHLRNVELKIKTYKTVGLMVRGSRYYPILENGMIAKDSTAQPTSNHSVYSHFKSGKKLQLMIKQYNKLPATVRNSISEIRFTPTKLNPERIHLYMNDGNQVYATISTFAKKMQYYPSIAKEMQKKGTVNLEVGAYSYPF</sequence>
<organism evidence="9 10">
    <name type="scientific">Loigolactobacillus coryniformis subsp. coryniformis KCTC 3167 = DSM 20001</name>
    <dbReference type="NCBI Taxonomy" id="913848"/>
    <lineage>
        <taxon>Bacteria</taxon>
        <taxon>Bacillati</taxon>
        <taxon>Bacillota</taxon>
        <taxon>Bacilli</taxon>
        <taxon>Lactobacillales</taxon>
        <taxon>Lactobacillaceae</taxon>
        <taxon>Loigolactobacillus</taxon>
    </lineage>
</organism>
<dbReference type="EMBL" id="AZCN01000014">
    <property type="protein sequence ID" value="KRK18506.1"/>
    <property type="molecule type" value="Genomic_DNA"/>
</dbReference>
<dbReference type="HAMAP" id="MF_00912">
    <property type="entry name" value="DivIB"/>
    <property type="match status" value="1"/>
</dbReference>
<keyword evidence="6" id="KW-0472">Membrane</keyword>
<dbReference type="PATRIC" id="fig|913848.6.peg.470"/>
<comment type="subcellular location">
    <subcellularLocation>
        <location evidence="6">Cell membrane</location>
        <topology evidence="6">Single-pass type II membrane protein</topology>
    </subcellularLocation>
    <text evidence="6">Localizes to the division septum.</text>
</comment>
<keyword evidence="2 6" id="KW-0132">Cell division</keyword>
<comment type="caution">
    <text evidence="9">The sequence shown here is derived from an EMBL/GenBank/DDBJ whole genome shotgun (WGS) entry which is preliminary data.</text>
</comment>
<dbReference type="AlphaFoldDB" id="A0A0R1FGY4"/>
<reference evidence="9 10" key="1">
    <citation type="journal article" date="2015" name="Genome Announc.">
        <title>Expanding the biotechnology potential of lactobacilli through comparative genomics of 213 strains and associated genera.</title>
        <authorList>
            <person name="Sun Z."/>
            <person name="Harris H.M."/>
            <person name="McCann A."/>
            <person name="Guo C."/>
            <person name="Argimon S."/>
            <person name="Zhang W."/>
            <person name="Yang X."/>
            <person name="Jeffery I.B."/>
            <person name="Cooney J.C."/>
            <person name="Kagawa T.F."/>
            <person name="Liu W."/>
            <person name="Song Y."/>
            <person name="Salvetti E."/>
            <person name="Wrobel A."/>
            <person name="Rasinkangas P."/>
            <person name="Parkhill J."/>
            <person name="Rea M.C."/>
            <person name="O'Sullivan O."/>
            <person name="Ritari J."/>
            <person name="Douillard F.P."/>
            <person name="Paul Ross R."/>
            <person name="Yang R."/>
            <person name="Briner A.E."/>
            <person name="Felis G.E."/>
            <person name="de Vos W.M."/>
            <person name="Barrangou R."/>
            <person name="Klaenhammer T.R."/>
            <person name="Caufield P.W."/>
            <person name="Cui Y."/>
            <person name="Zhang H."/>
            <person name="O'Toole P.W."/>
        </authorList>
    </citation>
    <scope>NUCLEOTIDE SEQUENCE [LARGE SCALE GENOMIC DNA]</scope>
    <source>
        <strain evidence="9 10">DSM 20001</strain>
    </source>
</reference>
<proteinExistence type="inferred from homology"/>
<evidence type="ECO:0000256" key="2">
    <source>
        <dbReference type="ARBA" id="ARBA00022618"/>
    </source>
</evidence>
<feature type="domain" description="Cell division protein FtsQ/DivIB C-terminal" evidence="8">
    <location>
        <begin position="172"/>
        <end position="274"/>
    </location>
</feature>
<dbReference type="Pfam" id="PF03799">
    <property type="entry name" value="FtsQ_DivIB_C"/>
    <property type="match status" value="1"/>
</dbReference>
<evidence type="ECO:0000256" key="4">
    <source>
        <dbReference type="ARBA" id="ARBA00022989"/>
    </source>
</evidence>
<feature type="compositionally biased region" description="Basic residues" evidence="7">
    <location>
        <begin position="1"/>
        <end position="13"/>
    </location>
</feature>
<keyword evidence="4 6" id="KW-1133">Transmembrane helix</keyword>
<evidence type="ECO:0000256" key="1">
    <source>
        <dbReference type="ARBA" id="ARBA00022475"/>
    </source>
</evidence>
<evidence type="ECO:0000259" key="8">
    <source>
        <dbReference type="Pfam" id="PF03799"/>
    </source>
</evidence>
<evidence type="ECO:0000256" key="3">
    <source>
        <dbReference type="ARBA" id="ARBA00022692"/>
    </source>
</evidence>
<feature type="region of interest" description="Disordered" evidence="7">
    <location>
        <begin position="1"/>
        <end position="54"/>
    </location>
</feature>
<keyword evidence="1 6" id="KW-1003">Cell membrane</keyword>
<keyword evidence="3 6" id="KW-0812">Transmembrane</keyword>
<dbReference type="Proteomes" id="UP000051181">
    <property type="component" value="Unassembled WGS sequence"/>
</dbReference>
<accession>A0A0R1FGY4</accession>
<comment type="function">
    <text evidence="6">Cell division protein that may be involved in stabilizing or promoting the assembly of the division complex.</text>
</comment>
<protein>
    <recommendedName>
        <fullName evidence="6">Cell division protein DivIB</fullName>
    </recommendedName>
</protein>
<evidence type="ECO:0000313" key="9">
    <source>
        <dbReference type="EMBL" id="KRK18506.1"/>
    </source>
</evidence>
<evidence type="ECO:0000256" key="5">
    <source>
        <dbReference type="ARBA" id="ARBA00023306"/>
    </source>
</evidence>
<evidence type="ECO:0000256" key="7">
    <source>
        <dbReference type="SAM" id="MobiDB-lite"/>
    </source>
</evidence>
<comment type="similarity">
    <text evidence="6">Belongs to the FtsQ/DivIB family. DivIB subfamily.</text>
</comment>
<evidence type="ECO:0000256" key="6">
    <source>
        <dbReference type="HAMAP-Rule" id="MF_00912"/>
    </source>
</evidence>
<dbReference type="Gene3D" id="3.40.50.10960">
    <property type="match status" value="1"/>
</dbReference>
<name>A0A0R1FGY4_9LACO</name>
<dbReference type="InterPro" id="IPR050487">
    <property type="entry name" value="FtsQ_DivIB"/>
</dbReference>
<dbReference type="GO" id="GO:0043093">
    <property type="term" value="P:FtsZ-dependent cytokinesis"/>
    <property type="evidence" value="ECO:0007669"/>
    <property type="project" value="UniProtKB-UniRule"/>
</dbReference>
<dbReference type="GO" id="GO:0032153">
    <property type="term" value="C:cell division site"/>
    <property type="evidence" value="ECO:0007669"/>
    <property type="project" value="UniProtKB-UniRule"/>
</dbReference>
<dbReference type="InterPro" id="IPR005548">
    <property type="entry name" value="Cell_div_FtsQ/DivIB_C"/>
</dbReference>
<feature type="transmembrane region" description="Helical" evidence="6">
    <location>
        <begin position="64"/>
        <end position="86"/>
    </location>
</feature>
<dbReference type="InterPro" id="IPR026580">
    <property type="entry name" value="DivIB"/>
</dbReference>
<dbReference type="eggNOG" id="COG1589">
    <property type="taxonomic scope" value="Bacteria"/>
</dbReference>
<dbReference type="GO" id="GO:0005886">
    <property type="term" value="C:plasma membrane"/>
    <property type="evidence" value="ECO:0007669"/>
    <property type="project" value="UniProtKB-SubCell"/>
</dbReference>
<gene>
    <name evidence="6" type="primary">divIB</name>
    <name evidence="9" type="ORF">FD22_GL000459</name>
</gene>
<keyword evidence="5 6" id="KW-0131">Cell cycle</keyword>
<evidence type="ECO:0000313" key="10">
    <source>
        <dbReference type="Proteomes" id="UP000051181"/>
    </source>
</evidence>